<keyword evidence="1" id="KW-0732">Signal</keyword>
<comment type="caution">
    <text evidence="3">The sequence shown here is derived from an EMBL/GenBank/DDBJ whole genome shotgun (WGS) entry which is preliminary data.</text>
</comment>
<dbReference type="EMBL" id="MAXA01000224">
    <property type="protein sequence ID" value="OHV27196.1"/>
    <property type="molecule type" value="Genomic_DNA"/>
</dbReference>
<protein>
    <submittedName>
        <fullName evidence="3">Plasmid partitioning protein</fullName>
    </submittedName>
</protein>
<dbReference type="PANTHER" id="PTHR43037">
    <property type="entry name" value="UNNAMED PRODUCT-RELATED"/>
    <property type="match status" value="1"/>
</dbReference>
<dbReference type="Proteomes" id="UP000179769">
    <property type="component" value="Unassembled WGS sequence"/>
</dbReference>
<dbReference type="Gene3D" id="3.40.50.1820">
    <property type="entry name" value="alpha/beta hydrolase"/>
    <property type="match status" value="1"/>
</dbReference>
<gene>
    <name evidence="3" type="ORF">BBK14_04745</name>
</gene>
<organism evidence="3 4">
    <name type="scientific">Parafrankia soli</name>
    <dbReference type="NCBI Taxonomy" id="2599596"/>
    <lineage>
        <taxon>Bacteria</taxon>
        <taxon>Bacillati</taxon>
        <taxon>Actinomycetota</taxon>
        <taxon>Actinomycetes</taxon>
        <taxon>Frankiales</taxon>
        <taxon>Frankiaceae</taxon>
        <taxon>Parafrankia</taxon>
    </lineage>
</organism>
<feature type="compositionally biased region" description="Pro residues" evidence="2">
    <location>
        <begin position="336"/>
        <end position="345"/>
    </location>
</feature>
<accession>A0A1S1Q0T1</accession>
<evidence type="ECO:0000313" key="3">
    <source>
        <dbReference type="EMBL" id="OHV27196.1"/>
    </source>
</evidence>
<dbReference type="InterPro" id="IPR050955">
    <property type="entry name" value="Plant_Biomass_Hydrol_Est"/>
</dbReference>
<evidence type="ECO:0000313" key="4">
    <source>
        <dbReference type="Proteomes" id="UP000179769"/>
    </source>
</evidence>
<dbReference type="OrthoDB" id="9767239at2"/>
<feature type="region of interest" description="Disordered" evidence="2">
    <location>
        <begin position="34"/>
        <end position="58"/>
    </location>
</feature>
<keyword evidence="4" id="KW-1185">Reference proteome</keyword>
<feature type="region of interest" description="Disordered" evidence="2">
    <location>
        <begin position="250"/>
        <end position="352"/>
    </location>
</feature>
<reference evidence="4" key="1">
    <citation type="submission" date="2016-07" db="EMBL/GenBank/DDBJ databases">
        <title>Frankia sp. NRRL B-16219 Genome sequencing.</title>
        <authorList>
            <person name="Ghodhbane-Gtari F."/>
            <person name="Swanson E."/>
            <person name="Gueddou A."/>
            <person name="Louati M."/>
            <person name="Nouioui I."/>
            <person name="Hezbri K."/>
            <person name="Abebe-Akele F."/>
            <person name="Simpson S."/>
            <person name="Morris K."/>
            <person name="Thomas K."/>
            <person name="Gtari M."/>
            <person name="Tisa L.S."/>
        </authorList>
    </citation>
    <scope>NUCLEOTIDE SEQUENCE [LARGE SCALE GENOMIC DNA]</scope>
    <source>
        <strain evidence="4">NRRL B-16219</strain>
    </source>
</reference>
<dbReference type="AlphaFoldDB" id="A0A1S1Q0T1"/>
<evidence type="ECO:0000256" key="2">
    <source>
        <dbReference type="SAM" id="MobiDB-lite"/>
    </source>
</evidence>
<name>A0A1S1Q0T1_9ACTN</name>
<dbReference type="PANTHER" id="PTHR43037:SF1">
    <property type="entry name" value="BLL1128 PROTEIN"/>
    <property type="match status" value="1"/>
</dbReference>
<dbReference type="RefSeq" id="WP_071064945.1">
    <property type="nucleotide sequence ID" value="NZ_MAXA01000224.1"/>
</dbReference>
<sequence>MSAARSRRFVAVRLLMSLLAALLVVAGCGLAGGAGPSARPGPTSDEGTIPTPPPTIGPDAFERSGRGGQIRLTLPDTGTPGPYPLVVALHSLYHDGTEPQHGWGLDALARSAGFAVVYPDGLGMSWNAGTCCGPAAAASSDDVGWLRSLIAHLESRYPIDPRRVSIIGLSNGGMLAYRYACEHGDELAGLAVVAASLQTFNCTPPAPVTMVSVHGGMDGHVPYAGALWSEALQTGITPVEVSLAPFRAVDGCPSPTQPADTTTTGADGRPIGATGAQVGAVDPAGSGTAGPADPAIIAAAGPGLLPATTPPAAGQAPLGQAPLGQPPATGPGAPATQPPAPPVQAPPVAVRHETTCSTSARLVQYVLPALGHGWPPLTGAGSFDTAAVLWELLGPARSATAGPRI</sequence>
<evidence type="ECO:0000256" key="1">
    <source>
        <dbReference type="ARBA" id="ARBA00022729"/>
    </source>
</evidence>
<dbReference type="PROSITE" id="PS51257">
    <property type="entry name" value="PROKAR_LIPOPROTEIN"/>
    <property type="match status" value="1"/>
</dbReference>
<dbReference type="SUPFAM" id="SSF53474">
    <property type="entry name" value="alpha/beta-Hydrolases"/>
    <property type="match status" value="1"/>
</dbReference>
<proteinExistence type="predicted"/>
<feature type="compositionally biased region" description="Low complexity" evidence="2">
    <location>
        <begin position="289"/>
        <end position="323"/>
    </location>
</feature>
<dbReference type="InterPro" id="IPR029058">
    <property type="entry name" value="AB_hydrolase_fold"/>
</dbReference>